<evidence type="ECO:0000256" key="2">
    <source>
        <dbReference type="ARBA" id="ARBA00022989"/>
    </source>
</evidence>
<accession>A0A2U1TKN2</accession>
<feature type="transmembrane region" description="Helical" evidence="4">
    <location>
        <begin position="341"/>
        <end position="359"/>
    </location>
</feature>
<dbReference type="InterPro" id="IPR036259">
    <property type="entry name" value="MFS_trans_sf"/>
</dbReference>
<feature type="transmembrane region" description="Helical" evidence="4">
    <location>
        <begin position="247"/>
        <end position="266"/>
    </location>
</feature>
<reference evidence="6 7" key="1">
    <citation type="submission" date="2018-04" db="EMBL/GenBank/DDBJ databases">
        <title>Brenneria corticis sp.nov.</title>
        <authorList>
            <person name="Li Y."/>
        </authorList>
    </citation>
    <scope>NUCLEOTIDE SEQUENCE [LARGE SCALE GENOMIC DNA]</scope>
    <source>
        <strain evidence="6 7">LMG 27715</strain>
    </source>
</reference>
<dbReference type="CDD" id="cd17324">
    <property type="entry name" value="MFS_NepI_like"/>
    <property type="match status" value="1"/>
</dbReference>
<keyword evidence="1 4" id="KW-0812">Transmembrane</keyword>
<dbReference type="Gene3D" id="1.20.1250.20">
    <property type="entry name" value="MFS general substrate transporter like domains"/>
    <property type="match status" value="1"/>
</dbReference>
<dbReference type="PROSITE" id="PS50850">
    <property type="entry name" value="MFS"/>
    <property type="match status" value="1"/>
</dbReference>
<dbReference type="OrthoDB" id="9815356at2"/>
<keyword evidence="7" id="KW-1185">Reference proteome</keyword>
<evidence type="ECO:0000256" key="1">
    <source>
        <dbReference type="ARBA" id="ARBA00022692"/>
    </source>
</evidence>
<feature type="transmembrane region" description="Helical" evidence="4">
    <location>
        <begin position="365"/>
        <end position="386"/>
    </location>
</feature>
<dbReference type="PANTHER" id="PTHR42910:SF1">
    <property type="entry name" value="MAJOR FACILITATOR SUPERFAMILY (MFS) PROFILE DOMAIN-CONTAINING PROTEIN"/>
    <property type="match status" value="1"/>
</dbReference>
<dbReference type="PANTHER" id="PTHR42910">
    <property type="entry name" value="TRANSPORTER SCO4007-RELATED"/>
    <property type="match status" value="1"/>
</dbReference>
<feature type="transmembrane region" description="Helical" evidence="4">
    <location>
        <begin position="52"/>
        <end position="72"/>
    </location>
</feature>
<evidence type="ECO:0000256" key="3">
    <source>
        <dbReference type="ARBA" id="ARBA00023136"/>
    </source>
</evidence>
<dbReference type="Proteomes" id="UP000245138">
    <property type="component" value="Unassembled WGS sequence"/>
</dbReference>
<comment type="caution">
    <text evidence="6">The sequence shown here is derived from an EMBL/GenBank/DDBJ whole genome shotgun (WGS) entry which is preliminary data.</text>
</comment>
<name>A0A2U1TKN2_9GAMM</name>
<dbReference type="InterPro" id="IPR020846">
    <property type="entry name" value="MFS_dom"/>
</dbReference>
<feature type="transmembrane region" description="Helical" evidence="4">
    <location>
        <begin position="168"/>
        <end position="187"/>
    </location>
</feature>
<feature type="transmembrane region" description="Helical" evidence="4">
    <location>
        <begin position="137"/>
        <end position="162"/>
    </location>
</feature>
<dbReference type="EMBL" id="QDKJ01000016">
    <property type="protein sequence ID" value="PWC09973.1"/>
    <property type="molecule type" value="Genomic_DNA"/>
</dbReference>
<evidence type="ECO:0000313" key="7">
    <source>
        <dbReference type="Proteomes" id="UP000245138"/>
    </source>
</evidence>
<dbReference type="GO" id="GO:0022857">
    <property type="term" value="F:transmembrane transporter activity"/>
    <property type="evidence" value="ECO:0007669"/>
    <property type="project" value="InterPro"/>
</dbReference>
<feature type="transmembrane region" description="Helical" evidence="4">
    <location>
        <begin position="278"/>
        <end position="296"/>
    </location>
</feature>
<dbReference type="RefSeq" id="WP_109055696.1">
    <property type="nucleotide sequence ID" value="NZ_QDKJ01000016.1"/>
</dbReference>
<feature type="transmembrane region" description="Helical" evidence="4">
    <location>
        <begin position="12"/>
        <end position="32"/>
    </location>
</feature>
<organism evidence="6 7">
    <name type="scientific">Brenneria roseae subsp. americana</name>
    <dbReference type="NCBI Taxonomy" id="1508507"/>
    <lineage>
        <taxon>Bacteria</taxon>
        <taxon>Pseudomonadati</taxon>
        <taxon>Pseudomonadota</taxon>
        <taxon>Gammaproteobacteria</taxon>
        <taxon>Enterobacterales</taxon>
        <taxon>Pectobacteriaceae</taxon>
        <taxon>Brenneria</taxon>
    </lineage>
</organism>
<keyword evidence="3 4" id="KW-0472">Membrane</keyword>
<dbReference type="SUPFAM" id="SSF103473">
    <property type="entry name" value="MFS general substrate transporter"/>
    <property type="match status" value="1"/>
</dbReference>
<dbReference type="AlphaFoldDB" id="A0A2U1TKN2"/>
<keyword evidence="2 4" id="KW-1133">Transmembrane helix</keyword>
<gene>
    <name evidence="6" type="ORF">B4923_17705</name>
</gene>
<protein>
    <submittedName>
        <fullName evidence="6">MFS transporter</fullName>
    </submittedName>
</protein>
<evidence type="ECO:0000313" key="6">
    <source>
        <dbReference type="EMBL" id="PWC09973.1"/>
    </source>
</evidence>
<sequence length="402" mass="42766">MPSQPKPPGLSLSLTLIMSVATGLAVASNYYAQPLLETIARAFELSVNQAGFIVTAAQLGYAVGLLFLVPLGDMFERRTLIVGMTLLAAGGMLITASSTTLWLMITGTALTGLFSVVAQILVPLAATLATPETRGKVVGTIMSGLLLGILLARTVAGALASLGSWRTVYWVASTLMAIMALILWRTLPRIRQENTLNYPQLLASIFQLFATTPLLRTRALLGCFSFANFSILWTSMAFLLAAPPYNYSEGVIGLFGLVGAAGALAASRAGRLVDQGKARQSTIAGLLVLLLSWLFVAFGIQSVIALLIGIIALDLAVQGVHVTNQSVIYRMMPEARNRLTAGYMTSYFIGGALGSIISASAYQHWGWLGVCAAGSITSLLNLLVWWQGHHYERQSAVAPAEQ</sequence>
<dbReference type="Pfam" id="PF07690">
    <property type="entry name" value="MFS_1"/>
    <property type="match status" value="1"/>
</dbReference>
<feature type="domain" description="Major facilitator superfamily (MFS) profile" evidence="5">
    <location>
        <begin position="11"/>
        <end position="390"/>
    </location>
</feature>
<feature type="transmembrane region" description="Helical" evidence="4">
    <location>
        <begin position="219"/>
        <end position="241"/>
    </location>
</feature>
<evidence type="ECO:0000256" key="4">
    <source>
        <dbReference type="SAM" id="Phobius"/>
    </source>
</evidence>
<proteinExistence type="predicted"/>
<evidence type="ECO:0000259" key="5">
    <source>
        <dbReference type="PROSITE" id="PS50850"/>
    </source>
</evidence>
<dbReference type="InterPro" id="IPR011701">
    <property type="entry name" value="MFS"/>
</dbReference>
<feature type="transmembrane region" description="Helical" evidence="4">
    <location>
        <begin position="79"/>
        <end position="96"/>
    </location>
</feature>
<feature type="transmembrane region" description="Helical" evidence="4">
    <location>
        <begin position="102"/>
        <end position="125"/>
    </location>
</feature>